<comment type="function">
    <text evidence="2">Functions as a ribosomal silencing factor. Interacts with ribosomal protein uL14 (rplN), blocking formation of intersubunit bridge B8. Prevents association of the 30S and 50S ribosomal subunits and the formation of functional ribosomes, thus repressing translation.</text>
</comment>
<keyword evidence="2" id="KW-0678">Repressor</keyword>
<proteinExistence type="inferred from homology"/>
<dbReference type="SUPFAM" id="SSF81301">
    <property type="entry name" value="Nucleotidyltransferase"/>
    <property type="match status" value="1"/>
</dbReference>
<dbReference type="GO" id="GO:0090071">
    <property type="term" value="P:negative regulation of ribosome biogenesis"/>
    <property type="evidence" value="ECO:0007669"/>
    <property type="project" value="UniProtKB-UniRule"/>
</dbReference>
<evidence type="ECO:0000256" key="2">
    <source>
        <dbReference type="HAMAP-Rule" id="MF_01477"/>
    </source>
</evidence>
<organism evidence="3 4">
    <name type="scientific">Shewanella loihica (strain ATCC BAA-1088 / PV-4)</name>
    <dbReference type="NCBI Taxonomy" id="323850"/>
    <lineage>
        <taxon>Bacteria</taxon>
        <taxon>Pseudomonadati</taxon>
        <taxon>Pseudomonadota</taxon>
        <taxon>Gammaproteobacteria</taxon>
        <taxon>Alteromonadales</taxon>
        <taxon>Shewanellaceae</taxon>
        <taxon>Shewanella</taxon>
    </lineage>
</organism>
<keyword evidence="2" id="KW-0963">Cytoplasm</keyword>
<dbReference type="Proteomes" id="UP000001558">
    <property type="component" value="Chromosome"/>
</dbReference>
<comment type="subcellular location">
    <subcellularLocation>
        <location evidence="2">Cytoplasm</location>
    </subcellularLocation>
</comment>
<dbReference type="KEGG" id="slo:Shew_2933"/>
<dbReference type="InterPro" id="IPR043519">
    <property type="entry name" value="NT_sf"/>
</dbReference>
<dbReference type="GO" id="GO:0043023">
    <property type="term" value="F:ribosomal large subunit binding"/>
    <property type="evidence" value="ECO:0007669"/>
    <property type="project" value="TreeGrafter"/>
</dbReference>
<dbReference type="STRING" id="323850.Shew_2933"/>
<dbReference type="GO" id="GO:0042256">
    <property type="term" value="P:cytosolic ribosome assembly"/>
    <property type="evidence" value="ECO:0007669"/>
    <property type="project" value="UniProtKB-UniRule"/>
</dbReference>
<name>A3QH51_SHELP</name>
<evidence type="ECO:0000256" key="1">
    <source>
        <dbReference type="ARBA" id="ARBA00010574"/>
    </source>
</evidence>
<dbReference type="NCBIfam" id="TIGR00090">
    <property type="entry name" value="rsfS_iojap_ybeB"/>
    <property type="match status" value="1"/>
</dbReference>
<dbReference type="GO" id="GO:0017148">
    <property type="term" value="P:negative regulation of translation"/>
    <property type="evidence" value="ECO:0007669"/>
    <property type="project" value="UniProtKB-UniRule"/>
</dbReference>
<dbReference type="PANTHER" id="PTHR21043">
    <property type="entry name" value="IOJAP SUPERFAMILY ORTHOLOG"/>
    <property type="match status" value="1"/>
</dbReference>
<accession>A3QH51</accession>
<gene>
    <name evidence="2" type="primary">rsfS</name>
    <name evidence="3" type="ordered locus">Shew_2933</name>
</gene>
<dbReference type="GO" id="GO:0005737">
    <property type="term" value="C:cytoplasm"/>
    <property type="evidence" value="ECO:0007669"/>
    <property type="project" value="UniProtKB-SubCell"/>
</dbReference>
<evidence type="ECO:0000313" key="4">
    <source>
        <dbReference type="Proteomes" id="UP000001558"/>
    </source>
</evidence>
<sequence>MNEEFSVQSAELKQFVVDKVEDLKAKDVVVLEVTDKSNVTDYMVVCSGTSKTHVRAIAENVVLEAKRANLHIHGVEGRDSSEWVLVDLGDVIVHVMQDKTRDFYQLEKLWSEKPA</sequence>
<dbReference type="InterPro" id="IPR004394">
    <property type="entry name" value="Iojap/RsfS/C7orf30"/>
</dbReference>
<protein>
    <recommendedName>
        <fullName evidence="2">Ribosomal silencing factor RsfS</fullName>
    </recommendedName>
</protein>
<keyword evidence="2" id="KW-0810">Translation regulation</keyword>
<comment type="similarity">
    <text evidence="1 2">Belongs to the Iojap/RsfS family.</text>
</comment>
<dbReference type="Pfam" id="PF02410">
    <property type="entry name" value="RsfS"/>
    <property type="match status" value="1"/>
</dbReference>
<dbReference type="PANTHER" id="PTHR21043:SF0">
    <property type="entry name" value="MITOCHONDRIAL ASSEMBLY OF RIBOSOMAL LARGE SUBUNIT PROTEIN 1"/>
    <property type="match status" value="1"/>
</dbReference>
<dbReference type="Gene3D" id="3.30.460.10">
    <property type="entry name" value="Beta Polymerase, domain 2"/>
    <property type="match status" value="1"/>
</dbReference>
<reference evidence="3 4" key="1">
    <citation type="submission" date="2007-03" db="EMBL/GenBank/DDBJ databases">
        <title>Complete sequence of Shewanella loihica PV-4.</title>
        <authorList>
            <consortium name="US DOE Joint Genome Institute"/>
            <person name="Copeland A."/>
            <person name="Lucas S."/>
            <person name="Lapidus A."/>
            <person name="Barry K."/>
            <person name="Detter J.C."/>
            <person name="Glavina del Rio T."/>
            <person name="Hammon N."/>
            <person name="Israni S."/>
            <person name="Dalin E."/>
            <person name="Tice H."/>
            <person name="Pitluck S."/>
            <person name="Chain P."/>
            <person name="Malfatti S."/>
            <person name="Shin M."/>
            <person name="Vergez L."/>
            <person name="Schmutz J."/>
            <person name="Larimer F."/>
            <person name="Land M."/>
            <person name="Hauser L."/>
            <person name="Kyrpides N."/>
            <person name="Mikhailova N."/>
            <person name="Romine M.F."/>
            <person name="Serres G."/>
            <person name="Fredrickson J."/>
            <person name="Tiedje J."/>
            <person name="Richardson P."/>
        </authorList>
    </citation>
    <scope>NUCLEOTIDE SEQUENCE [LARGE SCALE GENOMIC DNA]</scope>
    <source>
        <strain evidence="4">ATCC BAA-1088 / PV-4</strain>
    </source>
</reference>
<dbReference type="AlphaFoldDB" id="A3QH51"/>
<dbReference type="eggNOG" id="COG0799">
    <property type="taxonomic scope" value="Bacteria"/>
</dbReference>
<dbReference type="EMBL" id="CP000606">
    <property type="protein sequence ID" value="ABO24799.1"/>
    <property type="molecule type" value="Genomic_DNA"/>
</dbReference>
<dbReference type="HOGENOM" id="CLU_092688_6_1_6"/>
<keyword evidence="4" id="KW-1185">Reference proteome</keyword>
<comment type="subunit">
    <text evidence="2">Interacts with ribosomal protein uL14 (rplN).</text>
</comment>
<evidence type="ECO:0000313" key="3">
    <source>
        <dbReference type="EMBL" id="ABO24799.1"/>
    </source>
</evidence>
<dbReference type="HAMAP" id="MF_01477">
    <property type="entry name" value="Iojap_RsfS"/>
    <property type="match status" value="1"/>
</dbReference>